<dbReference type="EnsemblProtists" id="EKX37675">
    <property type="protein sequence ID" value="EKX37675"/>
    <property type="gene ID" value="GUITHDRAFT_116152"/>
</dbReference>
<organism evidence="1">
    <name type="scientific">Guillardia theta (strain CCMP2712)</name>
    <name type="common">Cryptophyte</name>
    <dbReference type="NCBI Taxonomy" id="905079"/>
    <lineage>
        <taxon>Eukaryota</taxon>
        <taxon>Cryptophyceae</taxon>
        <taxon>Pyrenomonadales</taxon>
        <taxon>Geminigeraceae</taxon>
        <taxon>Guillardia</taxon>
    </lineage>
</organism>
<gene>
    <name evidence="1" type="ORF">GUITHDRAFT_116152</name>
</gene>
<dbReference type="KEGG" id="gtt:GUITHDRAFT_116152"/>
<reference evidence="1 3" key="1">
    <citation type="journal article" date="2012" name="Nature">
        <title>Algal genomes reveal evolutionary mosaicism and the fate of nucleomorphs.</title>
        <authorList>
            <consortium name="DOE Joint Genome Institute"/>
            <person name="Curtis B.A."/>
            <person name="Tanifuji G."/>
            <person name="Burki F."/>
            <person name="Gruber A."/>
            <person name="Irimia M."/>
            <person name="Maruyama S."/>
            <person name="Arias M.C."/>
            <person name="Ball S.G."/>
            <person name="Gile G.H."/>
            <person name="Hirakawa Y."/>
            <person name="Hopkins J.F."/>
            <person name="Kuo A."/>
            <person name="Rensing S.A."/>
            <person name="Schmutz J."/>
            <person name="Symeonidi A."/>
            <person name="Elias M."/>
            <person name="Eveleigh R.J."/>
            <person name="Herman E.K."/>
            <person name="Klute M.J."/>
            <person name="Nakayama T."/>
            <person name="Obornik M."/>
            <person name="Reyes-Prieto A."/>
            <person name="Armbrust E.V."/>
            <person name="Aves S.J."/>
            <person name="Beiko R.G."/>
            <person name="Coutinho P."/>
            <person name="Dacks J.B."/>
            <person name="Durnford D.G."/>
            <person name="Fast N.M."/>
            <person name="Green B.R."/>
            <person name="Grisdale C.J."/>
            <person name="Hempel F."/>
            <person name="Henrissat B."/>
            <person name="Hoppner M.P."/>
            <person name="Ishida K."/>
            <person name="Kim E."/>
            <person name="Koreny L."/>
            <person name="Kroth P.G."/>
            <person name="Liu Y."/>
            <person name="Malik S.B."/>
            <person name="Maier U.G."/>
            <person name="McRose D."/>
            <person name="Mock T."/>
            <person name="Neilson J.A."/>
            <person name="Onodera N.T."/>
            <person name="Poole A.M."/>
            <person name="Pritham E.J."/>
            <person name="Richards T.A."/>
            <person name="Rocap G."/>
            <person name="Roy S.W."/>
            <person name="Sarai C."/>
            <person name="Schaack S."/>
            <person name="Shirato S."/>
            <person name="Slamovits C.H."/>
            <person name="Spencer D.F."/>
            <person name="Suzuki S."/>
            <person name="Worden A.Z."/>
            <person name="Zauner S."/>
            <person name="Barry K."/>
            <person name="Bell C."/>
            <person name="Bharti A.K."/>
            <person name="Crow J.A."/>
            <person name="Grimwood J."/>
            <person name="Kramer R."/>
            <person name="Lindquist E."/>
            <person name="Lucas S."/>
            <person name="Salamov A."/>
            <person name="McFadden G.I."/>
            <person name="Lane C.E."/>
            <person name="Keeling P.J."/>
            <person name="Gray M.W."/>
            <person name="Grigoriev I.V."/>
            <person name="Archibald J.M."/>
        </authorList>
    </citation>
    <scope>NUCLEOTIDE SEQUENCE</scope>
    <source>
        <strain evidence="1 3">CCMP2712</strain>
    </source>
</reference>
<accession>L1IPD0</accession>
<dbReference type="GeneID" id="17294452"/>
<evidence type="ECO:0000313" key="3">
    <source>
        <dbReference type="Proteomes" id="UP000011087"/>
    </source>
</evidence>
<reference evidence="2" key="3">
    <citation type="submission" date="2015-06" db="UniProtKB">
        <authorList>
            <consortium name="EnsemblProtists"/>
        </authorList>
    </citation>
    <scope>IDENTIFICATION</scope>
</reference>
<dbReference type="EMBL" id="JH993056">
    <property type="protein sequence ID" value="EKX37675.1"/>
    <property type="molecule type" value="Genomic_DNA"/>
</dbReference>
<dbReference type="PaxDb" id="55529-EKX37675"/>
<dbReference type="RefSeq" id="XP_005824655.1">
    <property type="nucleotide sequence ID" value="XM_005824598.1"/>
</dbReference>
<proteinExistence type="predicted"/>
<evidence type="ECO:0000313" key="1">
    <source>
        <dbReference type="EMBL" id="EKX37675.1"/>
    </source>
</evidence>
<evidence type="ECO:0000313" key="2">
    <source>
        <dbReference type="EnsemblProtists" id="EKX37675"/>
    </source>
</evidence>
<protein>
    <submittedName>
        <fullName evidence="1 2">Uncharacterized protein</fullName>
    </submittedName>
</protein>
<dbReference type="HOGENOM" id="CLU_1605847_0_0_1"/>
<name>L1IPD0_GUITC</name>
<keyword evidence="3" id="KW-1185">Reference proteome</keyword>
<dbReference type="Proteomes" id="UP000011087">
    <property type="component" value="Unassembled WGS sequence"/>
</dbReference>
<sequence length="166" mass="19020">MRSSALPSLHLTFTSALTSLKIIRLEQLEFDRAMLKPKSKFDVEPQQSKKVKRSASGEDWRVDFFKVVCDGILHNPPALVIVEWTRELGQNRKKKKGDQQEQVEKGEHDEEMQEMEVSIQLSLSLDLCLVLRLRKISYFIAVCFSAARPFLDFSASLQINLTVNPI</sequence>
<dbReference type="AlphaFoldDB" id="L1IPD0"/>
<reference evidence="3" key="2">
    <citation type="submission" date="2012-11" db="EMBL/GenBank/DDBJ databases">
        <authorList>
            <person name="Kuo A."/>
            <person name="Curtis B.A."/>
            <person name="Tanifuji G."/>
            <person name="Burki F."/>
            <person name="Gruber A."/>
            <person name="Irimia M."/>
            <person name="Maruyama S."/>
            <person name="Arias M.C."/>
            <person name="Ball S.G."/>
            <person name="Gile G.H."/>
            <person name="Hirakawa Y."/>
            <person name="Hopkins J.F."/>
            <person name="Rensing S.A."/>
            <person name="Schmutz J."/>
            <person name="Symeonidi A."/>
            <person name="Elias M."/>
            <person name="Eveleigh R.J."/>
            <person name="Herman E.K."/>
            <person name="Klute M.J."/>
            <person name="Nakayama T."/>
            <person name="Obornik M."/>
            <person name="Reyes-Prieto A."/>
            <person name="Armbrust E.V."/>
            <person name="Aves S.J."/>
            <person name="Beiko R.G."/>
            <person name="Coutinho P."/>
            <person name="Dacks J.B."/>
            <person name="Durnford D.G."/>
            <person name="Fast N.M."/>
            <person name="Green B.R."/>
            <person name="Grisdale C."/>
            <person name="Hempe F."/>
            <person name="Henrissat B."/>
            <person name="Hoppner M.P."/>
            <person name="Ishida K.-I."/>
            <person name="Kim E."/>
            <person name="Koreny L."/>
            <person name="Kroth P.G."/>
            <person name="Liu Y."/>
            <person name="Malik S.-B."/>
            <person name="Maier U.G."/>
            <person name="McRose D."/>
            <person name="Mock T."/>
            <person name="Neilson J.A."/>
            <person name="Onodera N.T."/>
            <person name="Poole A.M."/>
            <person name="Pritham E.J."/>
            <person name="Richards T.A."/>
            <person name="Rocap G."/>
            <person name="Roy S.W."/>
            <person name="Sarai C."/>
            <person name="Schaack S."/>
            <person name="Shirato S."/>
            <person name="Slamovits C.H."/>
            <person name="Spencer D.F."/>
            <person name="Suzuki S."/>
            <person name="Worden A.Z."/>
            <person name="Zauner S."/>
            <person name="Barry K."/>
            <person name="Bell C."/>
            <person name="Bharti A.K."/>
            <person name="Crow J.A."/>
            <person name="Grimwood J."/>
            <person name="Kramer R."/>
            <person name="Lindquist E."/>
            <person name="Lucas S."/>
            <person name="Salamov A."/>
            <person name="McFadden G.I."/>
            <person name="Lane C.E."/>
            <person name="Keeling P.J."/>
            <person name="Gray M.W."/>
            <person name="Grigoriev I.V."/>
            <person name="Archibald J.M."/>
        </authorList>
    </citation>
    <scope>NUCLEOTIDE SEQUENCE</scope>
    <source>
        <strain evidence="3">CCMP2712</strain>
    </source>
</reference>